<dbReference type="EMBL" id="JAGQHS010000570">
    <property type="protein sequence ID" value="MCA9759868.1"/>
    <property type="molecule type" value="Genomic_DNA"/>
</dbReference>
<accession>A0A956NIC1</accession>
<dbReference type="Pfam" id="PF00873">
    <property type="entry name" value="ACR_tran"/>
    <property type="match status" value="1"/>
</dbReference>
<dbReference type="Gene3D" id="3.30.2090.10">
    <property type="entry name" value="Multidrug efflux transporter AcrB TolC docking domain, DN and DC subdomains"/>
    <property type="match status" value="1"/>
</dbReference>
<dbReference type="PANTHER" id="PTHR32063:SF24">
    <property type="entry name" value="CATION EFFLUX SYSTEM (ACRB_ACRD_ACRF FAMILY)"/>
    <property type="match status" value="1"/>
</dbReference>
<dbReference type="SUPFAM" id="SSF82714">
    <property type="entry name" value="Multidrug efflux transporter AcrB TolC docking domain, DN and DC subdomains"/>
    <property type="match status" value="1"/>
</dbReference>
<keyword evidence="1" id="KW-0472">Membrane</keyword>
<dbReference type="GO" id="GO:0005886">
    <property type="term" value="C:plasma membrane"/>
    <property type="evidence" value="ECO:0007669"/>
    <property type="project" value="TreeGrafter"/>
</dbReference>
<reference evidence="2" key="1">
    <citation type="submission" date="2020-04" db="EMBL/GenBank/DDBJ databases">
        <authorList>
            <person name="Zhang T."/>
        </authorList>
    </citation>
    <scope>NUCLEOTIDE SEQUENCE</scope>
    <source>
        <strain evidence="2">HKST-UBA02</strain>
    </source>
</reference>
<dbReference type="PRINTS" id="PR00702">
    <property type="entry name" value="ACRIFLAVINRP"/>
</dbReference>
<protein>
    <submittedName>
        <fullName evidence="2">Efflux RND transporter permease subunit</fullName>
    </submittedName>
</protein>
<keyword evidence="1" id="KW-0812">Transmembrane</keyword>
<feature type="transmembrane region" description="Helical" evidence="1">
    <location>
        <begin position="179"/>
        <end position="196"/>
    </location>
</feature>
<dbReference type="GO" id="GO:0042910">
    <property type="term" value="F:xenobiotic transmembrane transporter activity"/>
    <property type="evidence" value="ECO:0007669"/>
    <property type="project" value="TreeGrafter"/>
</dbReference>
<feature type="transmembrane region" description="Helical" evidence="1">
    <location>
        <begin position="150"/>
        <end position="173"/>
    </location>
</feature>
<keyword evidence="1" id="KW-1133">Transmembrane helix</keyword>
<sequence length="197" mass="21188">IKYHLTYEQVIEAVRENNRNVGGGSMTDETEMMLVQGRGQLESIQGIKDVVITSYDGQPVRISNVADVEIGHEIRRGAVTADGKGEVVLGLGFMLMGENSHEVTWNMKNRLDEVKGSLPPGAEVETVYDRTELVDYVIDTVRGNLLEGGLLVVAILFVFLGNLRGALIVALAIPLSMMAAFSGMLQAGIAASLLSLG</sequence>
<evidence type="ECO:0000313" key="3">
    <source>
        <dbReference type="Proteomes" id="UP000739538"/>
    </source>
</evidence>
<name>A0A956NIC1_UNCEI</name>
<evidence type="ECO:0000313" key="2">
    <source>
        <dbReference type="EMBL" id="MCA9759868.1"/>
    </source>
</evidence>
<feature type="non-terminal residue" evidence="2">
    <location>
        <position position="1"/>
    </location>
</feature>
<evidence type="ECO:0000256" key="1">
    <source>
        <dbReference type="SAM" id="Phobius"/>
    </source>
</evidence>
<gene>
    <name evidence="2" type="ORF">KDA27_28990</name>
</gene>
<dbReference type="Proteomes" id="UP000739538">
    <property type="component" value="Unassembled WGS sequence"/>
</dbReference>
<feature type="non-terminal residue" evidence="2">
    <location>
        <position position="197"/>
    </location>
</feature>
<proteinExistence type="predicted"/>
<organism evidence="2 3">
    <name type="scientific">Eiseniibacteriota bacterium</name>
    <dbReference type="NCBI Taxonomy" id="2212470"/>
    <lineage>
        <taxon>Bacteria</taxon>
        <taxon>Candidatus Eiseniibacteriota</taxon>
    </lineage>
</organism>
<dbReference type="PANTHER" id="PTHR32063">
    <property type="match status" value="1"/>
</dbReference>
<reference evidence="2" key="2">
    <citation type="journal article" date="2021" name="Microbiome">
        <title>Successional dynamics and alternative stable states in a saline activated sludge microbial community over 9 years.</title>
        <authorList>
            <person name="Wang Y."/>
            <person name="Ye J."/>
            <person name="Ju F."/>
            <person name="Liu L."/>
            <person name="Boyd J.A."/>
            <person name="Deng Y."/>
            <person name="Parks D.H."/>
            <person name="Jiang X."/>
            <person name="Yin X."/>
            <person name="Woodcroft B.J."/>
            <person name="Tyson G.W."/>
            <person name="Hugenholtz P."/>
            <person name="Polz M.F."/>
            <person name="Zhang T."/>
        </authorList>
    </citation>
    <scope>NUCLEOTIDE SEQUENCE</scope>
    <source>
        <strain evidence="2">HKST-UBA02</strain>
    </source>
</reference>
<dbReference type="Gene3D" id="1.20.1640.10">
    <property type="entry name" value="Multidrug efflux transporter AcrB transmembrane domain"/>
    <property type="match status" value="1"/>
</dbReference>
<dbReference type="Gene3D" id="3.30.70.1320">
    <property type="entry name" value="Multidrug efflux transporter AcrB pore domain like"/>
    <property type="match status" value="1"/>
</dbReference>
<dbReference type="SUPFAM" id="SSF82866">
    <property type="entry name" value="Multidrug efflux transporter AcrB transmembrane domain"/>
    <property type="match status" value="1"/>
</dbReference>
<dbReference type="AlphaFoldDB" id="A0A956NIC1"/>
<comment type="caution">
    <text evidence="2">The sequence shown here is derived from an EMBL/GenBank/DDBJ whole genome shotgun (WGS) entry which is preliminary data.</text>
</comment>
<dbReference type="InterPro" id="IPR001036">
    <property type="entry name" value="Acrflvin-R"/>
</dbReference>
<dbReference type="InterPro" id="IPR027463">
    <property type="entry name" value="AcrB_DN_DC_subdom"/>
</dbReference>